<dbReference type="EMBL" id="JAEDAL010000007">
    <property type="protein sequence ID" value="MBH9553875.1"/>
    <property type="molecule type" value="Genomic_DNA"/>
</dbReference>
<keyword evidence="4" id="KW-0456">Lyase</keyword>
<proteinExistence type="predicted"/>
<dbReference type="Proteomes" id="UP000620139">
    <property type="component" value="Unassembled WGS sequence"/>
</dbReference>
<evidence type="ECO:0000313" key="7">
    <source>
        <dbReference type="Proteomes" id="UP000620139"/>
    </source>
</evidence>
<dbReference type="GO" id="GO:0048040">
    <property type="term" value="F:UDP-glucuronate decarboxylase activity"/>
    <property type="evidence" value="ECO:0007669"/>
    <property type="project" value="TreeGrafter"/>
</dbReference>
<dbReference type="Pfam" id="PF01370">
    <property type="entry name" value="Epimerase"/>
    <property type="match status" value="1"/>
</dbReference>
<dbReference type="RefSeq" id="WP_198101489.1">
    <property type="nucleotide sequence ID" value="NZ_JAEDAL010000007.1"/>
</dbReference>
<comment type="cofactor">
    <cofactor evidence="1">
        <name>NAD(+)</name>
        <dbReference type="ChEBI" id="CHEBI:57540"/>
    </cofactor>
</comment>
<dbReference type="Gene3D" id="3.40.50.720">
    <property type="entry name" value="NAD(P)-binding Rossmann-like Domain"/>
    <property type="match status" value="1"/>
</dbReference>
<dbReference type="InterPro" id="IPR001509">
    <property type="entry name" value="Epimerase_deHydtase"/>
</dbReference>
<name>A0A931IZI0_9BURK</name>
<feature type="domain" description="NAD-dependent epimerase/dehydratase" evidence="5">
    <location>
        <begin position="34"/>
        <end position="276"/>
    </location>
</feature>
<dbReference type="PANTHER" id="PTHR43078:SF6">
    <property type="entry name" value="UDP-GLUCURONIC ACID DECARBOXYLASE 1"/>
    <property type="match status" value="1"/>
</dbReference>
<keyword evidence="3" id="KW-0520">NAD</keyword>
<evidence type="ECO:0000256" key="1">
    <source>
        <dbReference type="ARBA" id="ARBA00001911"/>
    </source>
</evidence>
<comment type="caution">
    <text evidence="6">The sequence shown here is derived from an EMBL/GenBank/DDBJ whole genome shotgun (WGS) entry which is preliminary data.</text>
</comment>
<dbReference type="InterPro" id="IPR044516">
    <property type="entry name" value="UXS-like"/>
</dbReference>
<reference evidence="6" key="1">
    <citation type="submission" date="2020-12" db="EMBL/GenBank/DDBJ databases">
        <title>The genome sequence of Inhella sp. 4Y17.</title>
        <authorList>
            <person name="Liu Y."/>
        </authorList>
    </citation>
    <scope>NUCLEOTIDE SEQUENCE</scope>
    <source>
        <strain evidence="6">4Y10</strain>
    </source>
</reference>
<evidence type="ECO:0000256" key="4">
    <source>
        <dbReference type="ARBA" id="ARBA00023239"/>
    </source>
</evidence>
<organism evidence="6 7">
    <name type="scientific">Inhella gelatinilytica</name>
    <dbReference type="NCBI Taxonomy" id="2795030"/>
    <lineage>
        <taxon>Bacteria</taxon>
        <taxon>Pseudomonadati</taxon>
        <taxon>Pseudomonadota</taxon>
        <taxon>Betaproteobacteria</taxon>
        <taxon>Burkholderiales</taxon>
        <taxon>Sphaerotilaceae</taxon>
        <taxon>Inhella</taxon>
    </lineage>
</organism>
<dbReference type="InterPro" id="IPR036291">
    <property type="entry name" value="NAD(P)-bd_dom_sf"/>
</dbReference>
<protein>
    <submittedName>
        <fullName evidence="6">NAD-dependent epimerase/dehydratase family protein</fullName>
    </submittedName>
</protein>
<keyword evidence="7" id="KW-1185">Reference proteome</keyword>
<dbReference type="GO" id="GO:0042732">
    <property type="term" value="P:D-xylose metabolic process"/>
    <property type="evidence" value="ECO:0007669"/>
    <property type="project" value="InterPro"/>
</dbReference>
<dbReference type="SUPFAM" id="SSF51735">
    <property type="entry name" value="NAD(P)-binding Rossmann-fold domains"/>
    <property type="match status" value="1"/>
</dbReference>
<sequence>MSAITPAQIALLDGSLAAVLPRVTLGGLAGRRLFITGGTGFFGLWLLSALRALNAQGLGLHACVLSRDPGRFLGRHPQFAGQPWLQFTAGDVRDFQAPPGCFDALIHAATETSMAVHAQPQRMLEDIVLGTRRVLAFAREAGIQRSLLVSSGAVYGRQPADWTHQPDESPLACNPLLPSSAYGEGKRVMELLGAICQQDHGVASVVARCFAFAGPGLPLDAHFAIGNFLRDALQGTHITVQGDGTPERSYLYGADLALWLLKLLQDGDAGQSYNVGSDLALSIADLAYQVRDLVAPGLAVQVLQPSPPDAGPPQRYVPAIHRARALGCAPWTPLDEAIRLSAAYWRAG</sequence>
<evidence type="ECO:0000259" key="5">
    <source>
        <dbReference type="Pfam" id="PF01370"/>
    </source>
</evidence>
<accession>A0A931IZI0</accession>
<dbReference type="GO" id="GO:0070403">
    <property type="term" value="F:NAD+ binding"/>
    <property type="evidence" value="ECO:0007669"/>
    <property type="project" value="InterPro"/>
</dbReference>
<evidence type="ECO:0000313" key="6">
    <source>
        <dbReference type="EMBL" id="MBH9553875.1"/>
    </source>
</evidence>
<evidence type="ECO:0000256" key="2">
    <source>
        <dbReference type="ARBA" id="ARBA00022793"/>
    </source>
</evidence>
<dbReference type="Gene3D" id="3.90.25.10">
    <property type="entry name" value="UDP-galactose 4-epimerase, domain 1"/>
    <property type="match status" value="1"/>
</dbReference>
<keyword evidence="2" id="KW-0210">Decarboxylase</keyword>
<dbReference type="PANTHER" id="PTHR43078">
    <property type="entry name" value="UDP-GLUCURONIC ACID DECARBOXYLASE-RELATED"/>
    <property type="match status" value="1"/>
</dbReference>
<evidence type="ECO:0000256" key="3">
    <source>
        <dbReference type="ARBA" id="ARBA00023027"/>
    </source>
</evidence>
<dbReference type="AlphaFoldDB" id="A0A931IZI0"/>
<dbReference type="GO" id="GO:0005737">
    <property type="term" value="C:cytoplasm"/>
    <property type="evidence" value="ECO:0007669"/>
    <property type="project" value="TreeGrafter"/>
</dbReference>
<gene>
    <name evidence="6" type="ORF">I7X43_13585</name>
</gene>